<name>A0A2K8SR03_9NOSO</name>
<protein>
    <submittedName>
        <fullName evidence="1">Uncharacterized protein</fullName>
    </submittedName>
</protein>
<dbReference type="KEGG" id="nfl:COO91_03838"/>
<accession>A0A2K8SR03</accession>
<dbReference type="EMBL" id="CP024785">
    <property type="protein sequence ID" value="AUB37886.1"/>
    <property type="molecule type" value="Genomic_DNA"/>
</dbReference>
<dbReference type="OrthoDB" id="485945at2"/>
<keyword evidence="2" id="KW-1185">Reference proteome</keyword>
<evidence type="ECO:0000313" key="1">
    <source>
        <dbReference type="EMBL" id="AUB37886.1"/>
    </source>
</evidence>
<dbReference type="AlphaFoldDB" id="A0A2K8SR03"/>
<gene>
    <name evidence="1" type="ORF">COO91_03838</name>
</gene>
<dbReference type="Proteomes" id="UP000232003">
    <property type="component" value="Chromosome"/>
</dbReference>
<sequence length="213" mass="24222">MVSRFITDKDFEDHKALQRRLMSLPEEAQFNEINAILNRDSLIGLKLANAVLKNKKYFEILLERGVGQANASEIELWLKYLLPRLGFRRVMAILSDKLSEQPQEVRKASYWLPKFLPKGNEQAAKLLKELLNKEKQMLGGEYKAARTSGQVYKLILRIKSTGEYAVFGGYQLGSHGSKIIVEILNPEDLYPTGGLREVSPGDIEILDPQPYND</sequence>
<reference evidence="1 2" key="1">
    <citation type="submission" date="2017-11" db="EMBL/GenBank/DDBJ databases">
        <title>Complete genome of a free-living desiccation-tolerant cyanobacterium and its photosynthetic adaptation to extreme terrestrial habitat.</title>
        <authorList>
            <person name="Shang J."/>
        </authorList>
    </citation>
    <scope>NUCLEOTIDE SEQUENCE [LARGE SCALE GENOMIC DNA]</scope>
    <source>
        <strain evidence="1 2">CCNUN1</strain>
    </source>
</reference>
<organism evidence="1 2">
    <name type="scientific">Nostoc flagelliforme CCNUN1</name>
    <dbReference type="NCBI Taxonomy" id="2038116"/>
    <lineage>
        <taxon>Bacteria</taxon>
        <taxon>Bacillati</taxon>
        <taxon>Cyanobacteriota</taxon>
        <taxon>Cyanophyceae</taxon>
        <taxon>Nostocales</taxon>
        <taxon>Nostocaceae</taxon>
        <taxon>Nostoc</taxon>
    </lineage>
</organism>
<dbReference type="RefSeq" id="WP_157816519.1">
    <property type="nucleotide sequence ID" value="NZ_CAWNNC010000001.1"/>
</dbReference>
<evidence type="ECO:0000313" key="2">
    <source>
        <dbReference type="Proteomes" id="UP000232003"/>
    </source>
</evidence>
<proteinExistence type="predicted"/>